<dbReference type="EMBL" id="CACVKT020000968">
    <property type="protein sequence ID" value="CAC5364378.1"/>
    <property type="molecule type" value="Genomic_DNA"/>
</dbReference>
<evidence type="ECO:0000313" key="1">
    <source>
        <dbReference type="EMBL" id="CAC5364378.1"/>
    </source>
</evidence>
<dbReference type="Proteomes" id="UP000507470">
    <property type="component" value="Unassembled WGS sequence"/>
</dbReference>
<reference evidence="1 2" key="1">
    <citation type="submission" date="2020-06" db="EMBL/GenBank/DDBJ databases">
        <authorList>
            <person name="Li R."/>
            <person name="Bekaert M."/>
        </authorList>
    </citation>
    <scope>NUCLEOTIDE SEQUENCE [LARGE SCALE GENOMIC DNA]</scope>
    <source>
        <strain evidence="2">wild</strain>
    </source>
</reference>
<proteinExistence type="predicted"/>
<name>A0A6J8AAQ5_MYTCO</name>
<keyword evidence="2" id="KW-1185">Reference proteome</keyword>
<organism evidence="1 2">
    <name type="scientific">Mytilus coruscus</name>
    <name type="common">Sea mussel</name>
    <dbReference type="NCBI Taxonomy" id="42192"/>
    <lineage>
        <taxon>Eukaryota</taxon>
        <taxon>Metazoa</taxon>
        <taxon>Spiralia</taxon>
        <taxon>Lophotrochozoa</taxon>
        <taxon>Mollusca</taxon>
        <taxon>Bivalvia</taxon>
        <taxon>Autobranchia</taxon>
        <taxon>Pteriomorphia</taxon>
        <taxon>Mytilida</taxon>
        <taxon>Mytiloidea</taxon>
        <taxon>Mytilidae</taxon>
        <taxon>Mytilinae</taxon>
        <taxon>Mytilus</taxon>
    </lineage>
</organism>
<evidence type="ECO:0000313" key="2">
    <source>
        <dbReference type="Proteomes" id="UP000507470"/>
    </source>
</evidence>
<protein>
    <submittedName>
        <fullName evidence="1">Uncharacterized protein</fullName>
    </submittedName>
</protein>
<dbReference type="AlphaFoldDB" id="A0A6J8AAQ5"/>
<dbReference type="OrthoDB" id="6099737at2759"/>
<gene>
    <name evidence="1" type="ORF">MCOR_5453</name>
</gene>
<sequence length="185" mass="20673">MNQLELKKKNSFTLIDHLYSTNSEEITDVKVPAYCPGDHYSAVQSISKTSEIWKHLKDLDAESSVTFQGSEVNEPGKVCEHFNEHFGTVAESIIPNHKSNFKSPKLNEFIEEKVGDNYFEFYCLSPIEISNELLKVKIAKSTGLDDVGLQIKKISAPIMFGSVAHIFNLGLCTGISPSTFKVKLQ</sequence>
<accession>A0A6J8AAQ5</accession>